<evidence type="ECO:0000313" key="1">
    <source>
        <dbReference type="EMBL" id="DAE21488.1"/>
    </source>
</evidence>
<dbReference type="EMBL" id="BK015712">
    <property type="protein sequence ID" value="DAE21488.1"/>
    <property type="molecule type" value="Genomic_DNA"/>
</dbReference>
<reference evidence="1" key="1">
    <citation type="journal article" date="2021" name="Proc. Natl. Acad. Sci. U.S.A.">
        <title>A Catalog of Tens of Thousands of Viruses from Human Metagenomes Reveals Hidden Associations with Chronic Diseases.</title>
        <authorList>
            <person name="Tisza M.J."/>
            <person name="Buck C.B."/>
        </authorList>
    </citation>
    <scope>NUCLEOTIDE SEQUENCE</scope>
    <source>
        <strain evidence="1">CtgXL3</strain>
    </source>
</reference>
<sequence length="40" mass="4758">MSIFHIGNFQKKTKSLHLLLSHPGNFRHFYQKITVILNFT</sequence>
<accession>A0A8S5QQY3</accession>
<name>A0A8S5QQY3_9CAUD</name>
<proteinExistence type="predicted"/>
<organism evidence="1">
    <name type="scientific">Myoviridae sp. ctgXL3</name>
    <dbReference type="NCBI Taxonomy" id="2826681"/>
    <lineage>
        <taxon>Viruses</taxon>
        <taxon>Duplodnaviria</taxon>
        <taxon>Heunggongvirae</taxon>
        <taxon>Uroviricota</taxon>
        <taxon>Caudoviricetes</taxon>
    </lineage>
</organism>
<protein>
    <submittedName>
        <fullName evidence="1">Uncharacterized protein</fullName>
    </submittedName>
</protein>